<reference evidence="1 2" key="2">
    <citation type="submission" date="2020-04" db="EMBL/GenBank/DDBJ databases">
        <authorList>
            <person name="Fomenkov A."/>
            <person name="Anton B.P."/>
            <person name="Roberts R.J."/>
        </authorList>
    </citation>
    <scope>NUCLEOTIDE SEQUENCE [LARGE SCALE GENOMIC DNA]</scope>
    <source>
        <strain evidence="1 2">S2</strain>
    </source>
</reference>
<dbReference type="AlphaFoldDB" id="A0A6H1P6Y8"/>
<accession>A0A6H1P6Y8</accession>
<evidence type="ECO:0000313" key="1">
    <source>
        <dbReference type="EMBL" id="QIZ09374.1"/>
    </source>
</evidence>
<gene>
    <name evidence="1" type="ORF">HFZ78_23955</name>
</gene>
<organism evidence="1 2">
    <name type="scientific">Priestia megaterium</name>
    <name type="common">Bacillus megaterium</name>
    <dbReference type="NCBI Taxonomy" id="1404"/>
    <lineage>
        <taxon>Bacteria</taxon>
        <taxon>Bacillati</taxon>
        <taxon>Bacillota</taxon>
        <taxon>Bacilli</taxon>
        <taxon>Bacillales</taxon>
        <taxon>Bacillaceae</taxon>
        <taxon>Priestia</taxon>
    </lineage>
</organism>
<dbReference type="EMBL" id="CP051128">
    <property type="protein sequence ID" value="QIZ09374.1"/>
    <property type="molecule type" value="Genomic_DNA"/>
</dbReference>
<proteinExistence type="predicted"/>
<sequence>MRKNTIMKIIKKVAMLAVVIPLVAVIALKISHYVPTEKVKSKSFTVWYEDKAYYAGDRIYINVKSSMPDRHVYTVQLLKNGKVIEESSVGTVYENGREDSTYFEDFGKGDYTVKVSSDYGEPAVKTKKIEFK</sequence>
<protein>
    <submittedName>
        <fullName evidence="1">Uncharacterized protein</fullName>
    </submittedName>
</protein>
<reference evidence="1 2" key="1">
    <citation type="submission" date="2020-04" db="EMBL/GenBank/DDBJ databases">
        <title>Genome-Wide Identification of 5-Methylcytosine Sites in Bacterial Genomes By High-Throughput Sequencing of MspJI Restriction Fragments.</title>
        <authorList>
            <person name="Wu V."/>
        </authorList>
    </citation>
    <scope>NUCLEOTIDE SEQUENCE [LARGE SCALE GENOMIC DNA]</scope>
    <source>
        <strain evidence="1 2">S2</strain>
    </source>
</reference>
<dbReference type="Proteomes" id="UP000501868">
    <property type="component" value="Chromosome"/>
</dbReference>
<name>A0A6H1P6Y8_PRIMG</name>
<evidence type="ECO:0000313" key="2">
    <source>
        <dbReference type="Proteomes" id="UP000501868"/>
    </source>
</evidence>